<name>A0ACB9FA25_CICIN</name>
<reference evidence="2" key="1">
    <citation type="journal article" date="2022" name="Mol. Ecol. Resour.">
        <title>The genomes of chicory, endive, great burdock and yacon provide insights into Asteraceae palaeo-polyploidization history and plant inulin production.</title>
        <authorList>
            <person name="Fan W."/>
            <person name="Wang S."/>
            <person name="Wang H."/>
            <person name="Wang A."/>
            <person name="Jiang F."/>
            <person name="Liu H."/>
            <person name="Zhao H."/>
            <person name="Xu D."/>
            <person name="Zhang Y."/>
        </authorList>
    </citation>
    <scope>NUCLEOTIDE SEQUENCE [LARGE SCALE GENOMIC DNA]</scope>
    <source>
        <strain evidence="2">cv. Punajuju</strain>
    </source>
</reference>
<proteinExistence type="predicted"/>
<dbReference type="EMBL" id="CM042011">
    <property type="protein sequence ID" value="KAI3767531.1"/>
    <property type="molecule type" value="Genomic_DNA"/>
</dbReference>
<sequence length="127" mass="14475">MSLTSTPPSDQNEGDEGIIIVDVEFSPIVVEKEKDLDDDDDNLGYLKFYFTNEVDLLKKSNSNHSESMAKIIEEKKKTRGLYKANTHSSLVEALKLIDEAKAREYDLHACVLKTRSFENFTTFHESL</sequence>
<evidence type="ECO:0000313" key="2">
    <source>
        <dbReference type="Proteomes" id="UP001055811"/>
    </source>
</evidence>
<reference evidence="1 2" key="2">
    <citation type="journal article" date="2022" name="Mol. Ecol. Resour.">
        <title>The genomes of chicory, endive, great burdock and yacon provide insights into Asteraceae paleo-polyploidization history and plant inulin production.</title>
        <authorList>
            <person name="Fan W."/>
            <person name="Wang S."/>
            <person name="Wang H."/>
            <person name="Wang A."/>
            <person name="Jiang F."/>
            <person name="Liu H."/>
            <person name="Zhao H."/>
            <person name="Xu D."/>
            <person name="Zhang Y."/>
        </authorList>
    </citation>
    <scope>NUCLEOTIDE SEQUENCE [LARGE SCALE GENOMIC DNA]</scope>
    <source>
        <strain evidence="2">cv. Punajuju</strain>
        <tissue evidence="1">Leaves</tissue>
    </source>
</reference>
<protein>
    <submittedName>
        <fullName evidence="1">Uncharacterized protein</fullName>
    </submittedName>
</protein>
<accession>A0ACB9FA25</accession>
<gene>
    <name evidence="1" type="ORF">L2E82_17719</name>
</gene>
<keyword evidence="2" id="KW-1185">Reference proteome</keyword>
<comment type="caution">
    <text evidence="1">The sequence shown here is derived from an EMBL/GenBank/DDBJ whole genome shotgun (WGS) entry which is preliminary data.</text>
</comment>
<evidence type="ECO:0000313" key="1">
    <source>
        <dbReference type="EMBL" id="KAI3767531.1"/>
    </source>
</evidence>
<organism evidence="1 2">
    <name type="scientific">Cichorium intybus</name>
    <name type="common">Chicory</name>
    <dbReference type="NCBI Taxonomy" id="13427"/>
    <lineage>
        <taxon>Eukaryota</taxon>
        <taxon>Viridiplantae</taxon>
        <taxon>Streptophyta</taxon>
        <taxon>Embryophyta</taxon>
        <taxon>Tracheophyta</taxon>
        <taxon>Spermatophyta</taxon>
        <taxon>Magnoliopsida</taxon>
        <taxon>eudicotyledons</taxon>
        <taxon>Gunneridae</taxon>
        <taxon>Pentapetalae</taxon>
        <taxon>asterids</taxon>
        <taxon>campanulids</taxon>
        <taxon>Asterales</taxon>
        <taxon>Asteraceae</taxon>
        <taxon>Cichorioideae</taxon>
        <taxon>Cichorieae</taxon>
        <taxon>Cichoriinae</taxon>
        <taxon>Cichorium</taxon>
    </lineage>
</organism>
<dbReference type="Proteomes" id="UP001055811">
    <property type="component" value="Linkage Group LG03"/>
</dbReference>